<evidence type="ECO:0000313" key="2">
    <source>
        <dbReference type="EMBL" id="CAA2961648.1"/>
    </source>
</evidence>
<dbReference type="AlphaFoldDB" id="A0A8S0Q982"/>
<name>A0A8S0Q982_OLEEU</name>
<accession>A0A8S0Q982</accession>
<protein>
    <submittedName>
        <fullName evidence="2">Uncharacterized protein</fullName>
    </submittedName>
</protein>
<keyword evidence="3" id="KW-1185">Reference proteome</keyword>
<comment type="caution">
    <text evidence="2">The sequence shown here is derived from an EMBL/GenBank/DDBJ whole genome shotgun (WGS) entry which is preliminary data.</text>
</comment>
<gene>
    <name evidence="2" type="ORF">OLEA9_A048859</name>
</gene>
<reference evidence="2 3" key="1">
    <citation type="submission" date="2019-12" db="EMBL/GenBank/DDBJ databases">
        <authorList>
            <person name="Alioto T."/>
            <person name="Alioto T."/>
            <person name="Gomez Garrido J."/>
        </authorList>
    </citation>
    <scope>NUCLEOTIDE SEQUENCE [LARGE SCALE GENOMIC DNA]</scope>
</reference>
<feature type="region of interest" description="Disordered" evidence="1">
    <location>
        <begin position="130"/>
        <end position="157"/>
    </location>
</feature>
<dbReference type="EMBL" id="CACTIH010000584">
    <property type="protein sequence ID" value="CAA2961648.1"/>
    <property type="molecule type" value="Genomic_DNA"/>
</dbReference>
<sequence length="157" mass="17180">MEGPNPDMEDDSDFSDSDKNILSGEDDLLFEKNETEGVELGYDVGATECNEDGHAATMHDEDHEFDDLECPSSEELLSDYGLLTGFDGIPSLGKIGARLRDEGPAASIPFSEIGPSSHTQEIIEQMNFEELDEQNNASSRSRAARADARRLARTATH</sequence>
<proteinExistence type="predicted"/>
<evidence type="ECO:0000313" key="3">
    <source>
        <dbReference type="Proteomes" id="UP000594638"/>
    </source>
</evidence>
<evidence type="ECO:0000256" key="1">
    <source>
        <dbReference type="SAM" id="MobiDB-lite"/>
    </source>
</evidence>
<dbReference type="Proteomes" id="UP000594638">
    <property type="component" value="Unassembled WGS sequence"/>
</dbReference>
<dbReference type="Gramene" id="OE9A048859T1">
    <property type="protein sequence ID" value="OE9A048859C1"/>
    <property type="gene ID" value="OE9A048859"/>
</dbReference>
<organism evidence="2 3">
    <name type="scientific">Olea europaea subsp. europaea</name>
    <dbReference type="NCBI Taxonomy" id="158383"/>
    <lineage>
        <taxon>Eukaryota</taxon>
        <taxon>Viridiplantae</taxon>
        <taxon>Streptophyta</taxon>
        <taxon>Embryophyta</taxon>
        <taxon>Tracheophyta</taxon>
        <taxon>Spermatophyta</taxon>
        <taxon>Magnoliopsida</taxon>
        <taxon>eudicotyledons</taxon>
        <taxon>Gunneridae</taxon>
        <taxon>Pentapetalae</taxon>
        <taxon>asterids</taxon>
        <taxon>lamiids</taxon>
        <taxon>Lamiales</taxon>
        <taxon>Oleaceae</taxon>
        <taxon>Oleeae</taxon>
        <taxon>Olea</taxon>
    </lineage>
</organism>
<feature type="region of interest" description="Disordered" evidence="1">
    <location>
        <begin position="1"/>
        <end position="33"/>
    </location>
</feature>